<keyword evidence="1" id="KW-1133">Transmembrane helix</keyword>
<proteinExistence type="predicted"/>
<name>A0ABS7YLK9_9VIBR</name>
<keyword evidence="1" id="KW-0812">Transmembrane</keyword>
<dbReference type="Proteomes" id="UP001199044">
    <property type="component" value="Unassembled WGS sequence"/>
</dbReference>
<organism evidence="2 3">
    <name type="scientific">Vibrio tritonius</name>
    <dbReference type="NCBI Taxonomy" id="1435069"/>
    <lineage>
        <taxon>Bacteria</taxon>
        <taxon>Pseudomonadati</taxon>
        <taxon>Pseudomonadota</taxon>
        <taxon>Gammaproteobacteria</taxon>
        <taxon>Vibrionales</taxon>
        <taxon>Vibrionaceae</taxon>
        <taxon>Vibrio</taxon>
    </lineage>
</organism>
<dbReference type="RefSeq" id="WP_068716642.1">
    <property type="nucleotide sequence ID" value="NZ_AP014636.1"/>
</dbReference>
<keyword evidence="3" id="KW-1185">Reference proteome</keyword>
<gene>
    <name evidence="2" type="ORF">LDJ79_03470</name>
</gene>
<feature type="transmembrane region" description="Helical" evidence="1">
    <location>
        <begin position="21"/>
        <end position="44"/>
    </location>
</feature>
<comment type="caution">
    <text evidence="2">The sequence shown here is derived from an EMBL/GenBank/DDBJ whole genome shotgun (WGS) entry which is preliminary data.</text>
</comment>
<protein>
    <submittedName>
        <fullName evidence="2">Pilus assembly protein</fullName>
    </submittedName>
</protein>
<reference evidence="3" key="1">
    <citation type="submission" date="2023-07" db="EMBL/GenBank/DDBJ databases">
        <title>Molecular identification of indigenous halophilic bacteria isolated from red sea cost, biodegradation of synthetic dyes and assessment of degraded metabolite toxicity.</title>
        <authorList>
            <person name="Chaieb K."/>
            <person name="Altayb H.N."/>
        </authorList>
    </citation>
    <scope>NUCLEOTIDE SEQUENCE [LARGE SCALE GENOMIC DNA]</scope>
    <source>
        <strain evidence="3">K20</strain>
    </source>
</reference>
<evidence type="ECO:0000313" key="2">
    <source>
        <dbReference type="EMBL" id="MCA2015155.1"/>
    </source>
</evidence>
<sequence length="174" mass="19926">MKITKSRVYKAYQKGTATIEFAMGFIFFWLMCAFWVEIAFLSYVSGLGDMAIAQASLHSKRLASTTEFLGDFEKMLAQEDSVWASVIDPSQFRFSVRYLTSFNELSALTEKCVPDEESDDISIECGDAVGSSIAIYRVDYRAPHIFSYFFDTESMFTREAIVIQEYQRDEFSID</sequence>
<evidence type="ECO:0000313" key="3">
    <source>
        <dbReference type="Proteomes" id="UP001199044"/>
    </source>
</evidence>
<keyword evidence="1" id="KW-0472">Membrane</keyword>
<accession>A0ABS7YLK9</accession>
<dbReference type="EMBL" id="JAIWIU010000016">
    <property type="protein sequence ID" value="MCA2015155.1"/>
    <property type="molecule type" value="Genomic_DNA"/>
</dbReference>
<evidence type="ECO:0000256" key="1">
    <source>
        <dbReference type="SAM" id="Phobius"/>
    </source>
</evidence>